<dbReference type="InterPro" id="IPR008969">
    <property type="entry name" value="CarboxyPept-like_regulatory"/>
</dbReference>
<dbReference type="Pfam" id="PF13620">
    <property type="entry name" value="CarboxypepD_reg"/>
    <property type="match status" value="1"/>
</dbReference>
<dbReference type="InterPro" id="IPR013783">
    <property type="entry name" value="Ig-like_fold"/>
</dbReference>
<evidence type="ECO:0000313" key="4">
    <source>
        <dbReference type="Proteomes" id="UP000199312"/>
    </source>
</evidence>
<dbReference type="InterPro" id="IPR011042">
    <property type="entry name" value="6-blade_b-propeller_TolB-like"/>
</dbReference>
<organism evidence="3 4">
    <name type="scientific">Lutibacter maritimus</name>
    <dbReference type="NCBI Taxonomy" id="593133"/>
    <lineage>
        <taxon>Bacteria</taxon>
        <taxon>Pseudomonadati</taxon>
        <taxon>Bacteroidota</taxon>
        <taxon>Flavobacteriia</taxon>
        <taxon>Flavobacteriales</taxon>
        <taxon>Flavobacteriaceae</taxon>
        <taxon>Lutibacter</taxon>
    </lineage>
</organism>
<evidence type="ECO:0000313" key="3">
    <source>
        <dbReference type="EMBL" id="SFS51011.1"/>
    </source>
</evidence>
<reference evidence="4" key="1">
    <citation type="submission" date="2016-10" db="EMBL/GenBank/DDBJ databases">
        <authorList>
            <person name="Varghese N."/>
            <person name="Submissions S."/>
        </authorList>
    </citation>
    <scope>NUCLEOTIDE SEQUENCE [LARGE SCALE GENOMIC DNA]</scope>
    <source>
        <strain evidence="4">DSM 24450</strain>
    </source>
</reference>
<dbReference type="InterPro" id="IPR003961">
    <property type="entry name" value="FN3_dom"/>
</dbReference>
<feature type="signal peptide" evidence="1">
    <location>
        <begin position="1"/>
        <end position="20"/>
    </location>
</feature>
<dbReference type="SUPFAM" id="SSF49464">
    <property type="entry name" value="Carboxypeptidase regulatory domain-like"/>
    <property type="match status" value="1"/>
</dbReference>
<protein>
    <submittedName>
        <fullName evidence="3">Carboxypeptidase regulatory-like domain-containing protein</fullName>
    </submittedName>
</protein>
<dbReference type="GO" id="GO:0004180">
    <property type="term" value="F:carboxypeptidase activity"/>
    <property type="evidence" value="ECO:0007669"/>
    <property type="project" value="UniProtKB-KW"/>
</dbReference>
<dbReference type="Gene3D" id="2.120.10.30">
    <property type="entry name" value="TolB, C-terminal domain"/>
    <property type="match status" value="1"/>
</dbReference>
<dbReference type="SUPFAM" id="SSF49265">
    <property type="entry name" value="Fibronectin type III"/>
    <property type="match status" value="1"/>
</dbReference>
<keyword evidence="4" id="KW-1185">Reference proteome</keyword>
<dbReference type="Gene3D" id="2.60.40.10">
    <property type="entry name" value="Immunoglobulins"/>
    <property type="match status" value="1"/>
</dbReference>
<keyword evidence="3" id="KW-0645">Protease</keyword>
<dbReference type="AlphaFoldDB" id="A0A1I6QEW0"/>
<name>A0A1I6QEW0_9FLAO</name>
<keyword evidence="3" id="KW-0121">Carboxypeptidase</keyword>
<evidence type="ECO:0000259" key="2">
    <source>
        <dbReference type="PROSITE" id="PS50853"/>
    </source>
</evidence>
<accession>A0A1I6QEW0</accession>
<dbReference type="Proteomes" id="UP000199312">
    <property type="component" value="Unassembled WGS sequence"/>
</dbReference>
<feature type="chain" id="PRO_5011642338" evidence="1">
    <location>
        <begin position="21"/>
        <end position="501"/>
    </location>
</feature>
<gene>
    <name evidence="3" type="ORF">SAMN04488006_1713</name>
</gene>
<dbReference type="PROSITE" id="PS50853">
    <property type="entry name" value="FN3"/>
    <property type="match status" value="1"/>
</dbReference>
<proteinExistence type="predicted"/>
<keyword evidence="3" id="KW-0378">Hydrolase</keyword>
<dbReference type="RefSeq" id="WP_090224904.1">
    <property type="nucleotide sequence ID" value="NZ_FOZP01000004.1"/>
</dbReference>
<evidence type="ECO:0000256" key="1">
    <source>
        <dbReference type="SAM" id="SignalP"/>
    </source>
</evidence>
<dbReference type="Gene3D" id="2.60.40.1120">
    <property type="entry name" value="Carboxypeptidase-like, regulatory domain"/>
    <property type="match status" value="1"/>
</dbReference>
<dbReference type="STRING" id="593133.SAMN04488006_1713"/>
<dbReference type="SUPFAM" id="SSF69304">
    <property type="entry name" value="Tricorn protease N-terminal domain"/>
    <property type="match status" value="1"/>
</dbReference>
<feature type="domain" description="Fibronectin type-III" evidence="2">
    <location>
        <begin position="116"/>
        <end position="212"/>
    </location>
</feature>
<sequence length="501" mass="56555">MKKVLNILLIFLLAFLTNCSEETTGFIGKGTITGRVVEAISFNPIENAKITLSPTNNTVFTDVDGYFIIEEVEEGDYSVSATKENYLTSFEPATVSVDLIINVIFEMEDDNALNRPPSTPILISPTDGSENLELSVELTWESTDPEEDEILYSLEIKNDNNNNIIKIDSISETSYVISNLNYGVKYFWQVGATDNINNEVLSTVSTFKIKPFPENRYLYVEKFSNNNNVIYSSSFNENDTIPENKIQLTSEEFNSWRPRKNQASNLIAFLRTYNNETHLFTMSPNGTDVKKVTDAISVTGNNYNEIDYSWSSNGDRFIYPHYDKLYVINKDGSGLKQIYKTTDGSFITECDWSSDESLIALKTNDITGYNISIFTIDLTGNVINNVLFDVNGAAGGLNISVDNKLLLYSYDISEFESPNNRQLDTHIFIYKFSDNSVVDVSSNKPAGTLDLDPRFSPNESEVIFVNTSNDGISLKTIYKMDIDNNNDRIEMFLNAIMPDWE</sequence>
<dbReference type="OrthoDB" id="9815657at2"/>
<dbReference type="InterPro" id="IPR036116">
    <property type="entry name" value="FN3_sf"/>
</dbReference>
<keyword evidence="1" id="KW-0732">Signal</keyword>
<dbReference type="EMBL" id="FOZP01000004">
    <property type="protein sequence ID" value="SFS51011.1"/>
    <property type="molecule type" value="Genomic_DNA"/>
</dbReference>